<evidence type="ECO:0000313" key="6">
    <source>
        <dbReference type="Proteomes" id="UP000321827"/>
    </source>
</evidence>
<evidence type="ECO:0000313" key="5">
    <source>
        <dbReference type="EMBL" id="GEM89627.1"/>
    </source>
</evidence>
<feature type="active site" evidence="2 3">
    <location>
        <position position="335"/>
    </location>
</feature>
<dbReference type="GO" id="GO:0009086">
    <property type="term" value="P:methionine biosynthetic process"/>
    <property type="evidence" value="ECO:0007669"/>
    <property type="project" value="UniProtKB-UniRule"/>
</dbReference>
<dbReference type="PANTHER" id="PTHR32268">
    <property type="entry name" value="HOMOSERINE O-ACETYLTRANSFERASE"/>
    <property type="match status" value="1"/>
</dbReference>
<feature type="domain" description="AB hydrolase-1" evidence="4">
    <location>
        <begin position="66"/>
        <end position="339"/>
    </location>
</feature>
<evidence type="ECO:0000259" key="4">
    <source>
        <dbReference type="Pfam" id="PF00561"/>
    </source>
</evidence>
<comment type="subcellular location">
    <subcellularLocation>
        <location evidence="2">Cytoplasm</location>
    </subcellularLocation>
</comment>
<feature type="binding site" evidence="2">
    <location>
        <position position="225"/>
    </location>
    <ligand>
        <name>substrate</name>
    </ligand>
</feature>
<comment type="caution">
    <text evidence="5">The sequence shown here is derived from an EMBL/GenBank/DDBJ whole genome shotgun (WGS) entry which is preliminary data.</text>
</comment>
<dbReference type="NCBIfam" id="TIGR01392">
    <property type="entry name" value="homoserO_Ac_trn"/>
    <property type="match status" value="1"/>
</dbReference>
<keyword evidence="2" id="KW-0963">Cytoplasm</keyword>
<comment type="function">
    <text evidence="2">Transfers an acetyl group from acetyl-CoA to L-homoserine, forming acetyl-L-homoserine.</text>
</comment>
<name>A0A511RKL8_9DEIN</name>
<dbReference type="Proteomes" id="UP000321827">
    <property type="component" value="Unassembled WGS sequence"/>
</dbReference>
<dbReference type="RefSeq" id="WP_147146620.1">
    <property type="nucleotide sequence ID" value="NZ_BJXN01000006.1"/>
</dbReference>
<dbReference type="Gene3D" id="3.40.50.1820">
    <property type="entry name" value="alpha/beta hydrolase"/>
    <property type="match status" value="1"/>
</dbReference>
<proteinExistence type="inferred from homology"/>
<reference evidence="5 6" key="1">
    <citation type="submission" date="2019-07" db="EMBL/GenBank/DDBJ databases">
        <title>Whole genome shotgun sequence of Oceanithermus desulfurans NBRC 100063.</title>
        <authorList>
            <person name="Hosoyama A."/>
            <person name="Uohara A."/>
            <person name="Ohji S."/>
            <person name="Ichikawa N."/>
        </authorList>
    </citation>
    <scope>NUCLEOTIDE SEQUENCE [LARGE SCALE GENOMIC DNA]</scope>
    <source>
        <strain evidence="5 6">NBRC 100063</strain>
    </source>
</reference>
<dbReference type="GO" id="GO:0009092">
    <property type="term" value="P:homoserine metabolic process"/>
    <property type="evidence" value="ECO:0007669"/>
    <property type="project" value="TreeGrafter"/>
</dbReference>
<dbReference type="GO" id="GO:0004414">
    <property type="term" value="F:homoserine O-acetyltransferase activity"/>
    <property type="evidence" value="ECO:0007669"/>
    <property type="project" value="UniProtKB-UniRule"/>
</dbReference>
<feature type="binding site" evidence="2">
    <location>
        <position position="336"/>
    </location>
    <ligand>
        <name>substrate</name>
    </ligand>
</feature>
<feature type="active site" evidence="2 3">
    <location>
        <position position="307"/>
    </location>
</feature>
<comment type="catalytic activity">
    <reaction evidence="2">
        <text>L-homoserine + acetyl-CoA = O-acetyl-L-homoserine + CoA</text>
        <dbReference type="Rhea" id="RHEA:13701"/>
        <dbReference type="ChEBI" id="CHEBI:57287"/>
        <dbReference type="ChEBI" id="CHEBI:57288"/>
        <dbReference type="ChEBI" id="CHEBI:57476"/>
        <dbReference type="ChEBI" id="CHEBI:57716"/>
        <dbReference type="EC" id="2.3.1.31"/>
    </reaction>
</comment>
<keyword evidence="2" id="KW-0012">Acyltransferase</keyword>
<comment type="subunit">
    <text evidence="2">Homodimer.</text>
</comment>
<dbReference type="OrthoDB" id="9800754at2"/>
<dbReference type="InterPro" id="IPR008220">
    <property type="entry name" value="HAT_MetX-like"/>
</dbReference>
<protein>
    <recommendedName>
        <fullName evidence="2">Homoserine O-acetyltransferase</fullName>
        <shortName evidence="2">HAT</shortName>
        <ecNumber evidence="2">2.3.1.31</ecNumber>
    </recommendedName>
    <alternativeName>
        <fullName evidence="2">Homoserine transacetylase</fullName>
        <shortName evidence="2">HTA</shortName>
    </alternativeName>
</protein>
<dbReference type="EMBL" id="BJXN01000006">
    <property type="protein sequence ID" value="GEM89627.1"/>
    <property type="molecule type" value="Genomic_DNA"/>
</dbReference>
<comment type="pathway">
    <text evidence="2">Amino-acid biosynthesis; L-methionine biosynthesis via de novo pathway; O-acetyl-L-homoserine from L-homoserine: step 1/1.</text>
</comment>
<feature type="active site" description="Nucleophile" evidence="2 3">
    <location>
        <position position="172"/>
    </location>
</feature>
<gene>
    <name evidence="5" type="primary">metX</name>
    <name evidence="2" type="synonym">metXA</name>
    <name evidence="5" type="ORF">ODE01S_10610</name>
</gene>
<dbReference type="UniPathway" id="UPA00051">
    <property type="reaction ID" value="UER00074"/>
</dbReference>
<dbReference type="InterPro" id="IPR000073">
    <property type="entry name" value="AB_hydrolase_1"/>
</dbReference>
<evidence type="ECO:0000256" key="2">
    <source>
        <dbReference type="HAMAP-Rule" id="MF_00296"/>
    </source>
</evidence>
<dbReference type="PANTHER" id="PTHR32268:SF11">
    <property type="entry name" value="HOMOSERINE O-ACETYLTRANSFERASE"/>
    <property type="match status" value="1"/>
</dbReference>
<accession>A0A511RKL8</accession>
<dbReference type="Pfam" id="PF00561">
    <property type="entry name" value="Abhydrolase_1"/>
    <property type="match status" value="1"/>
</dbReference>
<evidence type="ECO:0000256" key="3">
    <source>
        <dbReference type="PIRSR" id="PIRSR000443-1"/>
    </source>
</evidence>
<keyword evidence="1 2" id="KW-0808">Transferase</keyword>
<dbReference type="AlphaFoldDB" id="A0A511RKL8"/>
<evidence type="ECO:0000256" key="1">
    <source>
        <dbReference type="ARBA" id="ARBA00022679"/>
    </source>
</evidence>
<dbReference type="EC" id="2.3.1.31" evidence="2"/>
<organism evidence="5 6">
    <name type="scientific">Oceanithermus desulfurans NBRC 100063</name>
    <dbReference type="NCBI Taxonomy" id="1227550"/>
    <lineage>
        <taxon>Bacteria</taxon>
        <taxon>Thermotogati</taxon>
        <taxon>Deinococcota</taxon>
        <taxon>Deinococci</taxon>
        <taxon>Thermales</taxon>
        <taxon>Thermaceae</taxon>
        <taxon>Oceanithermus</taxon>
    </lineage>
</organism>
<comment type="caution">
    <text evidence="2">Lacks conserved residue(s) required for the propagation of feature annotation.</text>
</comment>
<dbReference type="HAMAP" id="MF_00296">
    <property type="entry name" value="MetX_acyltransf"/>
    <property type="match status" value="1"/>
</dbReference>
<dbReference type="SUPFAM" id="SSF53474">
    <property type="entry name" value="alpha/beta-Hydrolases"/>
    <property type="match status" value="1"/>
</dbReference>
<dbReference type="PIRSF" id="PIRSF000443">
    <property type="entry name" value="Homoser_Ac_trans"/>
    <property type="match status" value="1"/>
</dbReference>
<dbReference type="InterPro" id="IPR029058">
    <property type="entry name" value="AB_hydrolase_fold"/>
</dbReference>
<sequence length="354" mass="38217">MATLVYEEIGEHEALALLPEPAAGELRPRPRRARLGRFALEGGGSLPALELRYETYGTLSPARDNAVVVFHALTGSAHAAGVYEAETLASLSPYERAFGARGWWNEVVGPGRALDTGRYFVISANVPGSCYGSSGPHQDPGFPQLSLRDMVRAQARLLDHLGVPTARVVGGSMGGMLALEFALEFPKRTQALAVFAAPARQGPWARAWQHLQREAARRGDLALGRALSMLSYRHPAGFDQRWADDPVQAERYLDHQGAKFTRRFSAASYALLTRAMDAHDVGRGRGGLGAALARLSAPAVFVGIDSDLLYPAAEVRRTAAAARSEYAEITSAHGHDGFLIESDQVSRILRAFGF</sequence>
<comment type="similarity">
    <text evidence="2">Belongs to the AB hydrolase superfamily. MetX family.</text>
</comment>
<dbReference type="GO" id="GO:0005737">
    <property type="term" value="C:cytoplasm"/>
    <property type="evidence" value="ECO:0007669"/>
    <property type="project" value="UniProtKB-SubCell"/>
</dbReference>
<keyword evidence="2" id="KW-0028">Amino-acid biosynthesis</keyword>
<keyword evidence="2" id="KW-0486">Methionine biosynthesis</keyword>